<keyword evidence="1" id="KW-0812">Transmembrane</keyword>
<dbReference type="Pfam" id="PF07963">
    <property type="entry name" value="N_methyl"/>
    <property type="match status" value="1"/>
</dbReference>
<organism evidence="2 3">
    <name type="scientific">Candidatus Doudnabacteria bacterium RIFCSPHIGHO2_01_FULL_43_23</name>
    <dbReference type="NCBI Taxonomy" id="1817822"/>
    <lineage>
        <taxon>Bacteria</taxon>
        <taxon>Candidatus Doudnaibacteriota</taxon>
    </lineage>
</organism>
<dbReference type="InterPro" id="IPR012902">
    <property type="entry name" value="N_methyl_site"/>
</dbReference>
<protein>
    <recommendedName>
        <fullName evidence="4">Prepilin-type N-terminal cleavage/methylation domain-containing protein</fullName>
    </recommendedName>
</protein>
<gene>
    <name evidence="2" type="ORF">A2826_02850</name>
</gene>
<evidence type="ECO:0000313" key="2">
    <source>
        <dbReference type="EMBL" id="OGE80370.1"/>
    </source>
</evidence>
<dbReference type="Proteomes" id="UP000177912">
    <property type="component" value="Unassembled WGS sequence"/>
</dbReference>
<evidence type="ECO:0000313" key="3">
    <source>
        <dbReference type="Proteomes" id="UP000177912"/>
    </source>
</evidence>
<accession>A0A1F5NSN8</accession>
<evidence type="ECO:0000256" key="1">
    <source>
        <dbReference type="SAM" id="Phobius"/>
    </source>
</evidence>
<name>A0A1F5NSN8_9BACT</name>
<dbReference type="EMBL" id="MFEI01000034">
    <property type="protein sequence ID" value="OGE80370.1"/>
    <property type="molecule type" value="Genomic_DNA"/>
</dbReference>
<dbReference type="AlphaFoldDB" id="A0A1F5NSN8"/>
<keyword evidence="1" id="KW-0472">Membrane</keyword>
<feature type="transmembrane region" description="Helical" evidence="1">
    <location>
        <begin position="21"/>
        <end position="43"/>
    </location>
</feature>
<dbReference type="STRING" id="1817822.A2826_02850"/>
<sequence length="189" mass="20325">MLQLNLHRKNKFKKGFTLVEALVSTAVFAVALSSIIGSFLAVLRISAKSKAIRVVEQDARFVSELLVREIRNGSLSYSAYSGGTIASPTQTLHLVGSEGVAESIFLSGTSIALTKGGTTSNITSNKVLVSNMNFYIAPSTNPFCVGCPDVQPRITFTFTLTSNINTRPTDQAKTVIQSTVSSRSYPEKL</sequence>
<evidence type="ECO:0008006" key="4">
    <source>
        <dbReference type="Google" id="ProtNLM"/>
    </source>
</evidence>
<proteinExistence type="predicted"/>
<comment type="caution">
    <text evidence="2">The sequence shown here is derived from an EMBL/GenBank/DDBJ whole genome shotgun (WGS) entry which is preliminary data.</text>
</comment>
<keyword evidence="1" id="KW-1133">Transmembrane helix</keyword>
<reference evidence="2 3" key="1">
    <citation type="journal article" date="2016" name="Nat. Commun.">
        <title>Thousands of microbial genomes shed light on interconnected biogeochemical processes in an aquifer system.</title>
        <authorList>
            <person name="Anantharaman K."/>
            <person name="Brown C.T."/>
            <person name="Hug L.A."/>
            <person name="Sharon I."/>
            <person name="Castelle C.J."/>
            <person name="Probst A.J."/>
            <person name="Thomas B.C."/>
            <person name="Singh A."/>
            <person name="Wilkins M.J."/>
            <person name="Karaoz U."/>
            <person name="Brodie E.L."/>
            <person name="Williams K.H."/>
            <person name="Hubbard S.S."/>
            <person name="Banfield J.F."/>
        </authorList>
    </citation>
    <scope>NUCLEOTIDE SEQUENCE [LARGE SCALE GENOMIC DNA]</scope>
</reference>
<dbReference type="PROSITE" id="PS00409">
    <property type="entry name" value="PROKAR_NTER_METHYL"/>
    <property type="match status" value="1"/>
</dbReference>